<dbReference type="Proteomes" id="UP000631300">
    <property type="component" value="Unassembled WGS sequence"/>
</dbReference>
<protein>
    <submittedName>
        <fullName evidence="6">Ubiquinol-cytochrome c reductase</fullName>
    </submittedName>
</protein>
<dbReference type="InterPro" id="IPR034646">
    <property type="entry name" value="ADCK3_dom"/>
</dbReference>
<dbReference type="PANTHER" id="PTHR43851">
    <property type="match status" value="1"/>
</dbReference>
<dbReference type="EMBL" id="BMXP01000007">
    <property type="protein sequence ID" value="GGW91421.1"/>
    <property type="molecule type" value="Genomic_DNA"/>
</dbReference>
<feature type="domain" description="ABC1 atypical kinase-like" evidence="5">
    <location>
        <begin position="74"/>
        <end position="314"/>
    </location>
</feature>
<evidence type="ECO:0000313" key="6">
    <source>
        <dbReference type="EMBL" id="GGW91421.1"/>
    </source>
</evidence>
<proteinExistence type="inferred from homology"/>
<organism evidence="6 7">
    <name type="scientific">Alteromonas halophila</name>
    <dbReference type="NCBI Taxonomy" id="516698"/>
    <lineage>
        <taxon>Bacteria</taxon>
        <taxon>Pseudomonadati</taxon>
        <taxon>Pseudomonadota</taxon>
        <taxon>Gammaproteobacteria</taxon>
        <taxon>Alteromonadales</taxon>
        <taxon>Alteromonadaceae</taxon>
        <taxon>Alteromonas/Salinimonas group</taxon>
        <taxon>Alteromonas</taxon>
    </lineage>
</organism>
<sequence length="417" mass="46188">MAGRIAGSMLTNGASEWFKGKRPGLSDLLLTPANITRITDQLATMRGAAMKVGQIISMDSGEFLPKELGQILARLREDAEPMPEAQLIEVLEASWGKQWRDRLLYFSFAPIASASIGQVHKAITPEGRMMAVKVQYPGVKDSIDSDVDNVATLIRMSGLIPKAVPIAPLLEEAKAQLHLEADYLHEAAMLKRYRDAVGEDPRFIIPEVIPAFSSGDVLAMDFVESQPLESVLEQPQEQRDAYMTSLMELFFRELFEFHTLQSDPNLANYRVINASQQLVLLDFGATRSIPPAIAGHYQQLLNAAACNDHGMMREAALAIGLISEYHNDAQQQAVIELGMMACESIRADGAYDFGTTDLLTRTHDAGMTLTYDLQFWHAPPADALFIHRKLGGLFLMAKRLEARVDMRHVAAPWLDHG</sequence>
<keyword evidence="7" id="KW-1185">Reference proteome</keyword>
<keyword evidence="3" id="KW-0547">Nucleotide-binding</keyword>
<name>A0A918JPL6_9ALTE</name>
<dbReference type="SUPFAM" id="SSF56112">
    <property type="entry name" value="Protein kinase-like (PK-like)"/>
    <property type="match status" value="1"/>
</dbReference>
<dbReference type="CDD" id="cd13970">
    <property type="entry name" value="ABC1_ADCK3"/>
    <property type="match status" value="1"/>
</dbReference>
<gene>
    <name evidence="6" type="ORF">GCM10007391_27220</name>
</gene>
<reference evidence="6" key="1">
    <citation type="journal article" date="2014" name="Int. J. Syst. Evol. Microbiol.">
        <title>Complete genome sequence of Corynebacterium casei LMG S-19264T (=DSM 44701T), isolated from a smear-ripened cheese.</title>
        <authorList>
            <consortium name="US DOE Joint Genome Institute (JGI-PGF)"/>
            <person name="Walter F."/>
            <person name="Albersmeier A."/>
            <person name="Kalinowski J."/>
            <person name="Ruckert C."/>
        </authorList>
    </citation>
    <scope>NUCLEOTIDE SEQUENCE</scope>
    <source>
        <strain evidence="6">KCTC 22164</strain>
    </source>
</reference>
<evidence type="ECO:0000313" key="7">
    <source>
        <dbReference type="Proteomes" id="UP000631300"/>
    </source>
</evidence>
<accession>A0A918JPL6</accession>
<dbReference type="Pfam" id="PF03109">
    <property type="entry name" value="ABC1"/>
    <property type="match status" value="1"/>
</dbReference>
<comment type="similarity">
    <text evidence="1">Belongs to the protein kinase superfamily. ADCK protein kinase family.</text>
</comment>
<evidence type="ECO:0000256" key="3">
    <source>
        <dbReference type="ARBA" id="ARBA00022741"/>
    </source>
</evidence>
<evidence type="ECO:0000259" key="5">
    <source>
        <dbReference type="Pfam" id="PF03109"/>
    </source>
</evidence>
<dbReference type="GO" id="GO:0006744">
    <property type="term" value="P:ubiquinone biosynthetic process"/>
    <property type="evidence" value="ECO:0007669"/>
    <property type="project" value="TreeGrafter"/>
</dbReference>
<evidence type="ECO:0000256" key="1">
    <source>
        <dbReference type="ARBA" id="ARBA00009670"/>
    </source>
</evidence>
<reference evidence="6" key="2">
    <citation type="submission" date="2020-09" db="EMBL/GenBank/DDBJ databases">
        <authorList>
            <person name="Sun Q."/>
            <person name="Kim S."/>
        </authorList>
    </citation>
    <scope>NUCLEOTIDE SEQUENCE</scope>
    <source>
        <strain evidence="6">KCTC 22164</strain>
    </source>
</reference>
<dbReference type="InterPro" id="IPR004147">
    <property type="entry name" value="ABC1_dom"/>
</dbReference>
<keyword evidence="2" id="KW-0808">Transferase</keyword>
<comment type="caution">
    <text evidence="6">The sequence shown here is derived from an EMBL/GenBank/DDBJ whole genome shotgun (WGS) entry which is preliminary data.</text>
</comment>
<dbReference type="PANTHER" id="PTHR43851:SF3">
    <property type="entry name" value="COENZYME Q8"/>
    <property type="match status" value="1"/>
</dbReference>
<dbReference type="InterPro" id="IPR011009">
    <property type="entry name" value="Kinase-like_dom_sf"/>
</dbReference>
<dbReference type="GO" id="GO:0005524">
    <property type="term" value="F:ATP binding"/>
    <property type="evidence" value="ECO:0007669"/>
    <property type="project" value="UniProtKB-KW"/>
</dbReference>
<evidence type="ECO:0000256" key="2">
    <source>
        <dbReference type="ARBA" id="ARBA00022679"/>
    </source>
</evidence>
<dbReference type="AlphaFoldDB" id="A0A918JPL6"/>
<dbReference type="InterPro" id="IPR051409">
    <property type="entry name" value="Atypical_kinase_ADCK"/>
</dbReference>
<keyword evidence="4" id="KW-0067">ATP-binding</keyword>
<evidence type="ECO:0000256" key="4">
    <source>
        <dbReference type="ARBA" id="ARBA00022840"/>
    </source>
</evidence>
<dbReference type="GO" id="GO:0016740">
    <property type="term" value="F:transferase activity"/>
    <property type="evidence" value="ECO:0007669"/>
    <property type="project" value="UniProtKB-KW"/>
</dbReference>